<gene>
    <name evidence="1" type="ORF">ABIC75_003362</name>
</gene>
<organism evidence="1 2">
    <name type="scientific">Dyella japonica</name>
    <dbReference type="NCBI Taxonomy" id="231455"/>
    <lineage>
        <taxon>Bacteria</taxon>
        <taxon>Pseudomonadati</taxon>
        <taxon>Pseudomonadota</taxon>
        <taxon>Gammaproteobacteria</taxon>
        <taxon>Lysobacterales</taxon>
        <taxon>Rhodanobacteraceae</taxon>
        <taxon>Dyella</taxon>
    </lineage>
</organism>
<proteinExistence type="predicted"/>
<evidence type="ECO:0000313" key="2">
    <source>
        <dbReference type="Proteomes" id="UP001549184"/>
    </source>
</evidence>
<reference evidence="1 2" key="1">
    <citation type="submission" date="2024-06" db="EMBL/GenBank/DDBJ databases">
        <title>Sorghum-associated microbial communities from plants grown in Nebraska, USA.</title>
        <authorList>
            <person name="Schachtman D."/>
        </authorList>
    </citation>
    <scope>NUCLEOTIDE SEQUENCE [LARGE SCALE GENOMIC DNA]</scope>
    <source>
        <strain evidence="1 2">1073</strain>
    </source>
</reference>
<sequence length="114" mass="12569">MFDIVCYDLAGYGMFKVGMRARGQRRARTHTSSGAVRHGVEMAGRKPLIVTISHRARKFGGQTMRKGMVGRDFFRRVLVPGILTTSLTVIPAKAGIQCLSTRRTEGAGFRLSPE</sequence>
<dbReference type="Proteomes" id="UP001549184">
    <property type="component" value="Unassembled WGS sequence"/>
</dbReference>
<protein>
    <submittedName>
        <fullName evidence="1">Uncharacterized protein</fullName>
    </submittedName>
</protein>
<name>A0ABV2JXS5_9GAMM</name>
<keyword evidence="2" id="KW-1185">Reference proteome</keyword>
<dbReference type="EMBL" id="JBEPMU010000005">
    <property type="protein sequence ID" value="MET3653625.1"/>
    <property type="molecule type" value="Genomic_DNA"/>
</dbReference>
<accession>A0ABV2JXS5</accession>
<evidence type="ECO:0000313" key="1">
    <source>
        <dbReference type="EMBL" id="MET3653625.1"/>
    </source>
</evidence>
<dbReference type="RefSeq" id="WP_354015012.1">
    <property type="nucleotide sequence ID" value="NZ_JBEPMU010000005.1"/>
</dbReference>
<comment type="caution">
    <text evidence="1">The sequence shown here is derived from an EMBL/GenBank/DDBJ whole genome shotgun (WGS) entry which is preliminary data.</text>
</comment>